<dbReference type="EC" id="5.6.2.2" evidence="2"/>
<keyword evidence="8" id="KW-0799">Topoisomerase</keyword>
<dbReference type="CDD" id="cd16928">
    <property type="entry name" value="HATPase_GyrB-like"/>
    <property type="match status" value="1"/>
</dbReference>
<dbReference type="GO" id="GO:0003918">
    <property type="term" value="F:DNA topoisomerase type II (double strand cut, ATP-hydrolyzing) activity"/>
    <property type="evidence" value="ECO:0007669"/>
    <property type="project" value="UniProtKB-EC"/>
</dbReference>
<proteinExistence type="predicted"/>
<dbReference type="InterPro" id="IPR005737">
    <property type="entry name" value="TopoIV_B_Gneg"/>
</dbReference>
<keyword evidence="4" id="KW-0479">Metal-binding</keyword>
<dbReference type="InterPro" id="IPR036890">
    <property type="entry name" value="HATPase_C_sf"/>
</dbReference>
<evidence type="ECO:0000256" key="8">
    <source>
        <dbReference type="ARBA" id="ARBA00023029"/>
    </source>
</evidence>
<comment type="caution">
    <text evidence="12">The sequence shown here is derived from an EMBL/GenBank/DDBJ whole genome shotgun (WGS) entry which is preliminary data.</text>
</comment>
<evidence type="ECO:0000256" key="2">
    <source>
        <dbReference type="ARBA" id="ARBA00012895"/>
    </source>
</evidence>
<keyword evidence="9" id="KW-0238">DNA-binding</keyword>
<evidence type="ECO:0000256" key="5">
    <source>
        <dbReference type="ARBA" id="ARBA00022741"/>
    </source>
</evidence>
<comment type="catalytic activity">
    <reaction evidence="1">
        <text>ATP-dependent breakage, passage and rejoining of double-stranded DNA.</text>
        <dbReference type="EC" id="5.6.2.2"/>
    </reaction>
</comment>
<gene>
    <name evidence="12" type="ORF">G0K32_23740</name>
</gene>
<keyword evidence="10 12" id="KW-0413">Isomerase</keyword>
<dbReference type="InterPro" id="IPR003594">
    <property type="entry name" value="HATPase_dom"/>
</dbReference>
<evidence type="ECO:0000259" key="11">
    <source>
        <dbReference type="SMART" id="SM00387"/>
    </source>
</evidence>
<evidence type="ECO:0000256" key="4">
    <source>
        <dbReference type="ARBA" id="ARBA00022723"/>
    </source>
</evidence>
<dbReference type="AlphaFoldDB" id="A0A706W186"/>
<evidence type="ECO:0000256" key="1">
    <source>
        <dbReference type="ARBA" id="ARBA00000185"/>
    </source>
</evidence>
<dbReference type="GO" id="GO:0003677">
    <property type="term" value="F:DNA binding"/>
    <property type="evidence" value="ECO:0007669"/>
    <property type="project" value="UniProtKB-KW"/>
</dbReference>
<dbReference type="PRINTS" id="PR01098">
    <property type="entry name" value="TOPISMRASE4B"/>
</dbReference>
<feature type="domain" description="Histidine kinase/HSP90-like ATPase" evidence="11">
    <location>
        <begin position="27"/>
        <end position="173"/>
    </location>
</feature>
<dbReference type="SMART" id="SM00387">
    <property type="entry name" value="HATPase_c"/>
    <property type="match status" value="1"/>
</dbReference>
<dbReference type="SUPFAM" id="SSF55874">
    <property type="entry name" value="ATPase domain of HSP90 chaperone/DNA topoisomerase II/histidine kinase"/>
    <property type="match status" value="1"/>
</dbReference>
<evidence type="ECO:0000256" key="7">
    <source>
        <dbReference type="ARBA" id="ARBA00022842"/>
    </source>
</evidence>
<name>A0A706W186_SALTM</name>
<dbReference type="FunFam" id="3.30.565.10:FF:000002">
    <property type="entry name" value="DNA gyrase subunit B"/>
    <property type="match status" value="1"/>
</dbReference>
<dbReference type="EMBL" id="DAANEQ010000129">
    <property type="protein sequence ID" value="HAC9538974.1"/>
    <property type="molecule type" value="Genomic_DNA"/>
</dbReference>
<dbReference type="GO" id="GO:0005524">
    <property type="term" value="F:ATP binding"/>
    <property type="evidence" value="ECO:0007669"/>
    <property type="project" value="UniProtKB-KW"/>
</dbReference>
<dbReference type="InterPro" id="IPR001241">
    <property type="entry name" value="Topo_IIA"/>
</dbReference>
<organism evidence="12">
    <name type="scientific">Salmonella typhimurium</name>
    <dbReference type="NCBI Taxonomy" id="90371"/>
    <lineage>
        <taxon>Bacteria</taxon>
        <taxon>Pseudomonadati</taxon>
        <taxon>Pseudomonadota</taxon>
        <taxon>Gammaproteobacteria</taxon>
        <taxon>Enterobacterales</taxon>
        <taxon>Enterobacteriaceae</taxon>
        <taxon>Salmonella</taxon>
    </lineage>
</organism>
<reference evidence="12" key="1">
    <citation type="journal article" date="2018" name="Genome Biol.">
        <title>SKESA: strategic k-mer extension for scrupulous assemblies.</title>
        <authorList>
            <person name="Souvorov A."/>
            <person name="Agarwala R."/>
            <person name="Lipman D.J."/>
        </authorList>
    </citation>
    <scope>NUCLEOTIDE SEQUENCE</scope>
    <source>
        <strain evidence="12">S02947-15</strain>
    </source>
</reference>
<dbReference type="GO" id="GO:0046872">
    <property type="term" value="F:metal ion binding"/>
    <property type="evidence" value="ECO:0007669"/>
    <property type="project" value="UniProtKB-KW"/>
</dbReference>
<dbReference type="SMART" id="SM00433">
    <property type="entry name" value="TOP2c"/>
    <property type="match status" value="1"/>
</dbReference>
<evidence type="ECO:0000256" key="9">
    <source>
        <dbReference type="ARBA" id="ARBA00023125"/>
    </source>
</evidence>
<evidence type="ECO:0000313" key="12">
    <source>
        <dbReference type="EMBL" id="HAC9538974.1"/>
    </source>
</evidence>
<evidence type="ECO:0000256" key="6">
    <source>
        <dbReference type="ARBA" id="ARBA00022840"/>
    </source>
</evidence>
<evidence type="ECO:0000256" key="10">
    <source>
        <dbReference type="ARBA" id="ARBA00023235"/>
    </source>
</evidence>
<dbReference type="PANTHER" id="PTHR45866">
    <property type="entry name" value="DNA GYRASE/TOPOISOMERASE SUBUNIT B"/>
    <property type="match status" value="1"/>
</dbReference>
<keyword evidence="7" id="KW-0460">Magnesium</keyword>
<feature type="non-terminal residue" evidence="12">
    <location>
        <position position="213"/>
    </location>
</feature>
<reference evidence="12" key="2">
    <citation type="submission" date="2019-01" db="EMBL/GenBank/DDBJ databases">
        <authorList>
            <consortium name="NCBI Pathogen Detection Project"/>
        </authorList>
    </citation>
    <scope>NUCLEOTIDE SEQUENCE</scope>
    <source>
        <strain evidence="12">S02947-15</strain>
    </source>
</reference>
<dbReference type="Gene3D" id="3.30.565.10">
    <property type="entry name" value="Histidine kinase-like ATPase, C-terminal domain"/>
    <property type="match status" value="1"/>
</dbReference>
<dbReference type="GO" id="GO:0005694">
    <property type="term" value="C:chromosome"/>
    <property type="evidence" value="ECO:0007669"/>
    <property type="project" value="InterPro"/>
</dbReference>
<dbReference type="PRINTS" id="PR00418">
    <property type="entry name" value="TPI2FAMILY"/>
</dbReference>
<protein>
    <recommendedName>
        <fullName evidence="3">DNA gyrase subunit B</fullName>
        <ecNumber evidence="2">5.6.2.2</ecNumber>
    </recommendedName>
</protein>
<accession>A0A706W186</accession>
<keyword evidence="6" id="KW-0067">ATP-binding</keyword>
<dbReference type="Pfam" id="PF02518">
    <property type="entry name" value="HATPase_c"/>
    <property type="match status" value="1"/>
</dbReference>
<sequence>MTQTYNADAIEVLTGLEPVRRRPGMYTDTTRPNHLGQEVIDNSVDEALAGHAKRVDVILHADQSLEVIDDGRGMPVDIHPEEGVPAVELILCRLHAGGKFSNKNYQFSGGLHGVGISVVNALSKRVEVTVRRDGQVYNIAFENGEKVQDLQVVGTCGKRNTGTSVHFWPDESFFDSPRFSVSRLMHVLKAKAVLCPGVEITFKDEVNNSEQRW</sequence>
<keyword evidence="5" id="KW-0547">Nucleotide-binding</keyword>
<dbReference type="PANTHER" id="PTHR45866:SF4">
    <property type="entry name" value="DNA TOPOISOMERASE 4 SUBUNIT B"/>
    <property type="match status" value="1"/>
</dbReference>
<evidence type="ECO:0000256" key="3">
    <source>
        <dbReference type="ARBA" id="ARBA00019166"/>
    </source>
</evidence>
<dbReference type="GO" id="GO:0006265">
    <property type="term" value="P:DNA topological change"/>
    <property type="evidence" value="ECO:0007669"/>
    <property type="project" value="InterPro"/>
</dbReference>